<dbReference type="PANTHER" id="PTHR47447:SF28">
    <property type="entry name" value="PENTACOTRIPEPTIDE-REPEAT REGION OF PRORP DOMAIN-CONTAINING PROTEIN"/>
    <property type="match status" value="1"/>
</dbReference>
<dbReference type="KEGG" id="mng:MNEG_15334"/>
<accession>A0A0D2LLC9</accession>
<evidence type="ECO:0000256" key="1">
    <source>
        <dbReference type="ARBA" id="ARBA00007626"/>
    </source>
</evidence>
<evidence type="ECO:0000256" key="2">
    <source>
        <dbReference type="ARBA" id="ARBA00022737"/>
    </source>
</evidence>
<dbReference type="InterPro" id="IPR011990">
    <property type="entry name" value="TPR-like_helical_dom_sf"/>
</dbReference>
<name>A0A0D2LLC9_9CHLO</name>
<evidence type="ECO:0000256" key="4">
    <source>
        <dbReference type="SAM" id="Phobius"/>
    </source>
</evidence>
<feature type="transmembrane region" description="Helical" evidence="4">
    <location>
        <begin position="197"/>
        <end position="219"/>
    </location>
</feature>
<evidence type="ECO:0000256" key="3">
    <source>
        <dbReference type="PROSITE-ProRule" id="PRU00708"/>
    </source>
</evidence>
<organism evidence="5 6">
    <name type="scientific">Monoraphidium neglectum</name>
    <dbReference type="NCBI Taxonomy" id="145388"/>
    <lineage>
        <taxon>Eukaryota</taxon>
        <taxon>Viridiplantae</taxon>
        <taxon>Chlorophyta</taxon>
        <taxon>core chlorophytes</taxon>
        <taxon>Chlorophyceae</taxon>
        <taxon>CS clade</taxon>
        <taxon>Sphaeropleales</taxon>
        <taxon>Selenastraceae</taxon>
        <taxon>Monoraphidium</taxon>
    </lineage>
</organism>
<keyword evidence="4" id="KW-0812">Transmembrane</keyword>
<keyword evidence="6" id="KW-1185">Reference proteome</keyword>
<comment type="similarity">
    <text evidence="1">Belongs to the PPR family. P subfamily.</text>
</comment>
<protein>
    <submittedName>
        <fullName evidence="5">Pentatricopeptide repeat-containing protein</fullName>
    </submittedName>
</protein>
<feature type="repeat" description="PPR" evidence="3">
    <location>
        <begin position="79"/>
        <end position="113"/>
    </location>
</feature>
<reference evidence="5 6" key="1">
    <citation type="journal article" date="2013" name="BMC Genomics">
        <title>Reconstruction of the lipid metabolism for the microalga Monoraphidium neglectum from its genome sequence reveals characteristics suitable for biofuel production.</title>
        <authorList>
            <person name="Bogen C."/>
            <person name="Al-Dilaimi A."/>
            <person name="Albersmeier A."/>
            <person name="Wichmann J."/>
            <person name="Grundmann M."/>
            <person name="Rupp O."/>
            <person name="Lauersen K.J."/>
            <person name="Blifernez-Klassen O."/>
            <person name="Kalinowski J."/>
            <person name="Goesmann A."/>
            <person name="Mussgnug J.H."/>
            <person name="Kruse O."/>
        </authorList>
    </citation>
    <scope>NUCLEOTIDE SEQUENCE [LARGE SCALE GENOMIC DNA]</scope>
    <source>
        <strain evidence="5 6">SAG 48.87</strain>
    </source>
</reference>
<dbReference type="Proteomes" id="UP000054498">
    <property type="component" value="Unassembled WGS sequence"/>
</dbReference>
<dbReference type="NCBIfam" id="TIGR00756">
    <property type="entry name" value="PPR"/>
    <property type="match status" value="4"/>
</dbReference>
<dbReference type="EMBL" id="KK105451">
    <property type="protein sequence ID" value="KIY92629.1"/>
    <property type="molecule type" value="Genomic_DNA"/>
</dbReference>
<evidence type="ECO:0000313" key="6">
    <source>
        <dbReference type="Proteomes" id="UP000054498"/>
    </source>
</evidence>
<evidence type="ECO:0000313" key="5">
    <source>
        <dbReference type="EMBL" id="KIY92629.1"/>
    </source>
</evidence>
<dbReference type="SUPFAM" id="SSF48452">
    <property type="entry name" value="TPR-like"/>
    <property type="match status" value="1"/>
</dbReference>
<dbReference type="Pfam" id="PF13812">
    <property type="entry name" value="PPR_3"/>
    <property type="match status" value="2"/>
</dbReference>
<dbReference type="PANTHER" id="PTHR47447">
    <property type="entry name" value="OS03G0856100 PROTEIN"/>
    <property type="match status" value="1"/>
</dbReference>
<proteinExistence type="inferred from homology"/>
<dbReference type="Gene3D" id="1.25.40.10">
    <property type="entry name" value="Tetratricopeptide repeat domain"/>
    <property type="match status" value="2"/>
</dbReference>
<keyword evidence="4" id="KW-0472">Membrane</keyword>
<dbReference type="STRING" id="145388.A0A0D2LLC9"/>
<dbReference type="InterPro" id="IPR002885">
    <property type="entry name" value="PPR_rpt"/>
</dbReference>
<feature type="repeat" description="PPR" evidence="3">
    <location>
        <begin position="114"/>
        <end position="148"/>
    </location>
</feature>
<dbReference type="AlphaFoldDB" id="A0A0D2LLC9"/>
<dbReference type="GeneID" id="25732985"/>
<keyword evidence="4" id="KW-1133">Transmembrane helix</keyword>
<dbReference type="PROSITE" id="PS51375">
    <property type="entry name" value="PPR"/>
    <property type="match status" value="4"/>
</dbReference>
<dbReference type="OrthoDB" id="42736at2759"/>
<gene>
    <name evidence="5" type="ORF">MNEG_15334</name>
</gene>
<dbReference type="RefSeq" id="XP_013891649.1">
    <property type="nucleotide sequence ID" value="XM_014036195.1"/>
</dbReference>
<feature type="repeat" description="PPR" evidence="3">
    <location>
        <begin position="9"/>
        <end position="43"/>
    </location>
</feature>
<sequence length="355" mass="38420">MVRAGVKPTATTYTALISAYGKQGKVEQAMGIFADMVARGCERNVITYSSLISAAEKAGRTDLALQLFERMHQEGCRPNVVTYNSLIAACSHGAHWEDAERCFQQMAAQGCTPDGITYSALITAFERGGQWRRALGAYAQMTAQGCHPDSAVYNALLGACWSSGVAMAQMRASLIWSAANRSGHFRVYHQAKSDPAVFQHSCVAFTAGAAIITLLRWLVDIRHRMMRDGQGLLRDRVVFNFQKGKACRVEQPSALIRDALAAALAGAASPFEVALVDGATTRVEAESGALAAWLRSPAFAPLAFVAHAAAAKRMTLETLILEDQTLEARCNEALALVRSYEHLRCYSSAPKKQAN</sequence>
<feature type="repeat" description="PPR" evidence="3">
    <location>
        <begin position="44"/>
        <end position="78"/>
    </location>
</feature>
<keyword evidence="2" id="KW-0677">Repeat</keyword>